<dbReference type="AlphaFoldDB" id="A0A8S1L6Q1"/>
<keyword evidence="3" id="KW-1185">Reference proteome</keyword>
<organism evidence="2 3">
    <name type="scientific">Paramecium primaurelia</name>
    <dbReference type="NCBI Taxonomy" id="5886"/>
    <lineage>
        <taxon>Eukaryota</taxon>
        <taxon>Sar</taxon>
        <taxon>Alveolata</taxon>
        <taxon>Ciliophora</taxon>
        <taxon>Intramacronucleata</taxon>
        <taxon>Oligohymenophorea</taxon>
        <taxon>Peniculida</taxon>
        <taxon>Parameciidae</taxon>
        <taxon>Paramecium</taxon>
    </lineage>
</organism>
<dbReference type="EMBL" id="CAJJDM010000034">
    <property type="protein sequence ID" value="CAD8063578.1"/>
    <property type="molecule type" value="Genomic_DNA"/>
</dbReference>
<evidence type="ECO:0000256" key="1">
    <source>
        <dbReference type="SAM" id="Coils"/>
    </source>
</evidence>
<accession>A0A8S1L6Q1</accession>
<keyword evidence="1" id="KW-0175">Coiled coil</keyword>
<feature type="coiled-coil region" evidence="1">
    <location>
        <begin position="101"/>
        <end position="161"/>
    </location>
</feature>
<protein>
    <submittedName>
        <fullName evidence="2">Uncharacterized protein</fullName>
    </submittedName>
</protein>
<proteinExistence type="predicted"/>
<reference evidence="2" key="1">
    <citation type="submission" date="2021-01" db="EMBL/GenBank/DDBJ databases">
        <authorList>
            <consortium name="Genoscope - CEA"/>
            <person name="William W."/>
        </authorList>
    </citation>
    <scope>NUCLEOTIDE SEQUENCE</scope>
</reference>
<comment type="caution">
    <text evidence="2">The sequence shown here is derived from an EMBL/GenBank/DDBJ whole genome shotgun (WGS) entry which is preliminary data.</text>
</comment>
<dbReference type="OMA" id="HEYIIQQ"/>
<name>A0A8S1L6Q1_PARPR</name>
<feature type="coiled-coil region" evidence="1">
    <location>
        <begin position="276"/>
        <end position="303"/>
    </location>
</feature>
<dbReference type="Proteomes" id="UP000688137">
    <property type="component" value="Unassembled WGS sequence"/>
</dbReference>
<feature type="coiled-coil region" evidence="1">
    <location>
        <begin position="190"/>
        <end position="231"/>
    </location>
</feature>
<evidence type="ECO:0000313" key="2">
    <source>
        <dbReference type="EMBL" id="CAD8063578.1"/>
    </source>
</evidence>
<feature type="coiled-coil region" evidence="1">
    <location>
        <begin position="41"/>
        <end position="68"/>
    </location>
</feature>
<evidence type="ECO:0000313" key="3">
    <source>
        <dbReference type="Proteomes" id="UP000688137"/>
    </source>
</evidence>
<sequence>MSKEVRSISAHEPILKNTKLQTQRNYMNVSKFWPENDYHDKETLYFQLKTLKEEINLLRTENIKLKTRILQQDKELQNFNKYIEDQQFKQNPLSKNHEYIIQQIKKQNKDLQLQLQEKLCIIEQMKKNIKVTKVQEIQIQNQLYKEEINKLKKILLDQENNYKEFLNSQTIIKDNFLKTQQGFIKQQNEINELKQQQSNDYQKISQLQNEVSKLNQIKLNLEDKIKRITTEQNKKSSTNSFRSNKLQATTEISCTQLKSKTQDELQYKLIIRGITYEQFNQMIQELKQQAIDLKKQIEKEDIEYILSQEPFSLGQDRIQEVIKSLSLSGNKLADTLLNQIGKYKTFFDYPDFKIQEAETIIKQTLKQPEIAQYLQTKQFQIWNKEDILQMLKQLKINWSEPVLLFYILNLFEKSGQVLEFKSDSIIDPFPQLIQKESSRIIEESEEDLFEQLSDKSQTVIIQDTDQYIT</sequence>
<gene>
    <name evidence="2" type="ORF">PPRIM_AZ9-3.1.T0350035</name>
</gene>